<comment type="caution">
    <text evidence="2">The sequence shown here is derived from an EMBL/GenBank/DDBJ whole genome shotgun (WGS) entry which is preliminary data.</text>
</comment>
<proteinExistence type="predicted"/>
<feature type="transmembrane region" description="Helical" evidence="1">
    <location>
        <begin position="6"/>
        <end position="23"/>
    </location>
</feature>
<feature type="transmembrane region" description="Helical" evidence="1">
    <location>
        <begin position="82"/>
        <end position="102"/>
    </location>
</feature>
<evidence type="ECO:0000256" key="1">
    <source>
        <dbReference type="SAM" id="Phobius"/>
    </source>
</evidence>
<feature type="transmembrane region" description="Helical" evidence="1">
    <location>
        <begin position="30"/>
        <end position="48"/>
    </location>
</feature>
<dbReference type="EMBL" id="WJNG01000007">
    <property type="protein sequence ID" value="MRH43130.1"/>
    <property type="molecule type" value="Genomic_DNA"/>
</dbReference>
<evidence type="ECO:0008006" key="4">
    <source>
        <dbReference type="Google" id="ProtNLM"/>
    </source>
</evidence>
<evidence type="ECO:0000313" key="2">
    <source>
        <dbReference type="EMBL" id="MRH43130.1"/>
    </source>
</evidence>
<dbReference type="AlphaFoldDB" id="A0A6A8DD18"/>
<keyword evidence="1" id="KW-1133">Transmembrane helix</keyword>
<keyword evidence="3" id="KW-1185">Reference proteome</keyword>
<keyword evidence="1" id="KW-0472">Membrane</keyword>
<gene>
    <name evidence="2" type="ORF">GH741_10605</name>
</gene>
<evidence type="ECO:0000313" key="3">
    <source>
        <dbReference type="Proteomes" id="UP000799092"/>
    </source>
</evidence>
<keyword evidence="1" id="KW-0812">Transmembrane</keyword>
<reference evidence="2" key="1">
    <citation type="submission" date="2019-11" db="EMBL/GenBank/DDBJ databases">
        <authorList>
            <person name="Li J."/>
        </authorList>
    </citation>
    <scope>NUCLEOTIDE SEQUENCE</scope>
    <source>
        <strain evidence="2">B6B</strain>
    </source>
</reference>
<sequence>MLKNIVWSIITFFTILIINWGVAFSLNAEFIEYSFLTGLGVVVIVWFFNSTGGIGSNSVRVKTQAQTGIKVDEEKKSFNPTVAFYTAAVYTLISLILTIFYFKDYFIS</sequence>
<organism evidence="2 3">
    <name type="scientific">Aquibacillus halophilus</name>
    <dbReference type="NCBI Taxonomy" id="930132"/>
    <lineage>
        <taxon>Bacteria</taxon>
        <taxon>Bacillati</taxon>
        <taxon>Bacillota</taxon>
        <taxon>Bacilli</taxon>
        <taxon>Bacillales</taxon>
        <taxon>Bacillaceae</taxon>
        <taxon>Aquibacillus</taxon>
    </lineage>
</organism>
<protein>
    <recommendedName>
        <fullName evidence="4">DUF3899 domain-containing protein</fullName>
    </recommendedName>
</protein>
<name>A0A6A8DD18_9BACI</name>
<accession>A0A6A8DD18</accession>
<dbReference type="Proteomes" id="UP000799092">
    <property type="component" value="Unassembled WGS sequence"/>
</dbReference>